<dbReference type="AlphaFoldDB" id="A0A1F6CRW7"/>
<protein>
    <submittedName>
        <fullName evidence="1">Uncharacterized protein</fullName>
    </submittedName>
</protein>
<gene>
    <name evidence="1" type="ORF">A2704_06785</name>
</gene>
<name>A0A1F6CRW7_9BACT</name>
<proteinExistence type="predicted"/>
<organism evidence="1 2">
    <name type="scientific">Candidatus Kaiserbacteria bacterium RIFCSPHIGHO2_01_FULL_54_36b</name>
    <dbReference type="NCBI Taxonomy" id="1798483"/>
    <lineage>
        <taxon>Bacteria</taxon>
        <taxon>Candidatus Kaiseribacteriota</taxon>
    </lineage>
</organism>
<dbReference type="EMBL" id="MFKW01000009">
    <property type="protein sequence ID" value="OGG51893.1"/>
    <property type="molecule type" value="Genomic_DNA"/>
</dbReference>
<comment type="caution">
    <text evidence="1">The sequence shown here is derived from an EMBL/GenBank/DDBJ whole genome shotgun (WGS) entry which is preliminary data.</text>
</comment>
<evidence type="ECO:0000313" key="1">
    <source>
        <dbReference type="EMBL" id="OGG51893.1"/>
    </source>
</evidence>
<evidence type="ECO:0000313" key="2">
    <source>
        <dbReference type="Proteomes" id="UP000176445"/>
    </source>
</evidence>
<accession>A0A1F6CRW7</accession>
<sequence length="76" mass="8160">MRAGFGLGVYGNFSADTERNFAFGQSRAAKRRGRGGRKKYASLRDEFRRGGGGEAGGFVTNGMVRSDFLDEGGNFG</sequence>
<dbReference type="Proteomes" id="UP000176445">
    <property type="component" value="Unassembled WGS sequence"/>
</dbReference>
<reference evidence="1 2" key="1">
    <citation type="journal article" date="2016" name="Nat. Commun.">
        <title>Thousands of microbial genomes shed light on interconnected biogeochemical processes in an aquifer system.</title>
        <authorList>
            <person name="Anantharaman K."/>
            <person name="Brown C.T."/>
            <person name="Hug L.A."/>
            <person name="Sharon I."/>
            <person name="Castelle C.J."/>
            <person name="Probst A.J."/>
            <person name="Thomas B.C."/>
            <person name="Singh A."/>
            <person name="Wilkins M.J."/>
            <person name="Karaoz U."/>
            <person name="Brodie E.L."/>
            <person name="Williams K.H."/>
            <person name="Hubbard S.S."/>
            <person name="Banfield J.F."/>
        </authorList>
    </citation>
    <scope>NUCLEOTIDE SEQUENCE [LARGE SCALE GENOMIC DNA]</scope>
</reference>